<dbReference type="AlphaFoldDB" id="A0AAE8VWU5"/>
<protein>
    <submittedName>
        <fullName evidence="3">Uncharacterized protein</fullName>
    </submittedName>
</protein>
<feature type="compositionally biased region" description="Polar residues" evidence="1">
    <location>
        <begin position="1"/>
        <end position="12"/>
    </location>
</feature>
<organism evidence="3 4">
    <name type="scientific">Streptomyces ipomoeae</name>
    <dbReference type="NCBI Taxonomy" id="103232"/>
    <lineage>
        <taxon>Bacteria</taxon>
        <taxon>Bacillati</taxon>
        <taxon>Actinomycetota</taxon>
        <taxon>Actinomycetes</taxon>
        <taxon>Kitasatosporales</taxon>
        <taxon>Streptomycetaceae</taxon>
        <taxon>Streptomyces</taxon>
    </lineage>
</organism>
<dbReference type="Proteomes" id="UP000318720">
    <property type="component" value="Unassembled WGS sequence"/>
</dbReference>
<evidence type="ECO:0000313" key="3">
    <source>
        <dbReference type="EMBL" id="TQE24230.1"/>
    </source>
</evidence>
<keyword evidence="2" id="KW-0472">Membrane</keyword>
<evidence type="ECO:0000256" key="1">
    <source>
        <dbReference type="SAM" id="MobiDB-lite"/>
    </source>
</evidence>
<evidence type="ECO:0000256" key="2">
    <source>
        <dbReference type="SAM" id="Phobius"/>
    </source>
</evidence>
<feature type="region of interest" description="Disordered" evidence="1">
    <location>
        <begin position="1"/>
        <end position="20"/>
    </location>
</feature>
<evidence type="ECO:0000313" key="4">
    <source>
        <dbReference type="Proteomes" id="UP000318720"/>
    </source>
</evidence>
<keyword evidence="2" id="KW-1133">Transmembrane helix</keyword>
<reference evidence="3 4" key="1">
    <citation type="submission" date="2019-03" db="EMBL/GenBank/DDBJ databases">
        <title>Comparative genomic analyses of the sweetpotato soil rot pathogen, Streptomyces ipomoeae.</title>
        <authorList>
            <person name="Ruschel Soares N."/>
            <person name="Badger J.H."/>
            <person name="Huguet-Tapia J.C."/>
            <person name="Clark C.A."/>
            <person name="Pettis G.S."/>
        </authorList>
    </citation>
    <scope>NUCLEOTIDE SEQUENCE [LARGE SCALE GENOMIC DNA]</scope>
    <source>
        <strain evidence="3 4">88-35</strain>
    </source>
</reference>
<gene>
    <name evidence="3" type="ORF">Sipo8835_33835</name>
</gene>
<comment type="caution">
    <text evidence="3">The sequence shown here is derived from an EMBL/GenBank/DDBJ whole genome shotgun (WGS) entry which is preliminary data.</text>
</comment>
<accession>A0AAE8VWU5</accession>
<proteinExistence type="predicted"/>
<feature type="transmembrane region" description="Helical" evidence="2">
    <location>
        <begin position="69"/>
        <end position="89"/>
    </location>
</feature>
<keyword evidence="2" id="KW-0812">Transmembrane</keyword>
<dbReference type="RefSeq" id="WP_009329731.1">
    <property type="nucleotide sequence ID" value="NZ_JARAVA010000084.1"/>
</dbReference>
<feature type="transmembrane region" description="Helical" evidence="2">
    <location>
        <begin position="101"/>
        <end position="119"/>
    </location>
</feature>
<dbReference type="EMBL" id="SPAZ01000262">
    <property type="protein sequence ID" value="TQE24230.1"/>
    <property type="molecule type" value="Genomic_DNA"/>
</dbReference>
<feature type="transmembrane region" description="Helical" evidence="2">
    <location>
        <begin position="28"/>
        <end position="49"/>
    </location>
</feature>
<sequence>MDTAPQTTNPSDPVNAPRPAPSNHDRVINLWSALGLILLLPMTLGSWILRLSTERGSRCLAYGENCSTIPGGVLHGFFWASIAFGLVAAAWPRTRWASARYGAVVLQWCAQVVLCALIVSGA</sequence>
<name>A0AAE8VWU5_9ACTN</name>